<sequence length="522" mass="57861">MRRQEPPVTAVQHESRRRRRRRLPLTLLALAVVVAGALVLAIGVPSLWRYSGESVRHYADPEAHFRHGSIGSEPESGLPVRLWRVLPELFPEHFGNQGGGEAGYAAFGFLYAPGDSLETGDLPIGVGTREVRGVELGWLNCAACHTGTVRESADAEPRLISGMPSNNLDLNGFIAFLLEVAADPRLAPDSVLAAMEEQGQELGWVERLVWRYAVLPRVREGLLETRARLAPLLAEQPAWGPGRVDTFNPYKLIQFDMTLADLAEDERIGTADFPSIFLQRPRQGMDLHWDGNNASLQERNLSAALGAGVTEESVDHAAIERVADWVLDLEPPPSPHDPEADDVAAGKALYMRHCADCHGYQEGERYVFEGERLGEVVPNAMLEADPARLDSYTETLRRYQLTLFADDERYRFRHFRKTDGYASQPLDGLWLRAPYLHNGSVPTLQDLLLPPEERPVTFVRGLDVLDGDKGGFVAPDCLPGEPLDEGFCFDTRLRGNGNQGHAYGTALTAEERAVLLDYLLTF</sequence>
<dbReference type="SUPFAM" id="SSF46626">
    <property type="entry name" value="Cytochrome c"/>
    <property type="match status" value="1"/>
</dbReference>
<evidence type="ECO:0000313" key="7">
    <source>
        <dbReference type="EMBL" id="VVZ97059.1"/>
    </source>
</evidence>
<dbReference type="Pfam" id="PF21419">
    <property type="entry name" value="RoxA-like_Cyt-c"/>
    <property type="match status" value="1"/>
</dbReference>
<organism evidence="7 8">
    <name type="scientific">Halomonas lysinitropha</name>
    <dbReference type="NCBI Taxonomy" id="2607506"/>
    <lineage>
        <taxon>Bacteria</taxon>
        <taxon>Pseudomonadati</taxon>
        <taxon>Pseudomonadota</taxon>
        <taxon>Gammaproteobacteria</taxon>
        <taxon>Oceanospirillales</taxon>
        <taxon>Halomonadaceae</taxon>
        <taxon>Halomonas</taxon>
    </lineage>
</organism>
<feature type="domain" description="Cytochrome c" evidence="6">
    <location>
        <begin position="341"/>
        <end position="522"/>
    </location>
</feature>
<dbReference type="InterPro" id="IPR036909">
    <property type="entry name" value="Cyt_c-like_dom_sf"/>
</dbReference>
<dbReference type="PANTHER" id="PTHR30600">
    <property type="entry name" value="CYTOCHROME C PEROXIDASE-RELATED"/>
    <property type="match status" value="1"/>
</dbReference>
<evidence type="ECO:0000256" key="3">
    <source>
        <dbReference type="ARBA" id="ARBA00023004"/>
    </source>
</evidence>
<dbReference type="Gene3D" id="1.10.760.10">
    <property type="entry name" value="Cytochrome c-like domain"/>
    <property type="match status" value="1"/>
</dbReference>
<dbReference type="GO" id="GO:0046872">
    <property type="term" value="F:metal ion binding"/>
    <property type="evidence" value="ECO:0007669"/>
    <property type="project" value="UniProtKB-KW"/>
</dbReference>
<dbReference type="GO" id="GO:0009055">
    <property type="term" value="F:electron transfer activity"/>
    <property type="evidence" value="ECO:0007669"/>
    <property type="project" value="InterPro"/>
</dbReference>
<dbReference type="PROSITE" id="PS51007">
    <property type="entry name" value="CYTC"/>
    <property type="match status" value="1"/>
</dbReference>
<dbReference type="InterPro" id="IPR051395">
    <property type="entry name" value="Cytochrome_c_Peroxidase/MauG"/>
</dbReference>
<evidence type="ECO:0000259" key="6">
    <source>
        <dbReference type="PROSITE" id="PS51007"/>
    </source>
</evidence>
<keyword evidence="2 4" id="KW-0479">Metal-binding</keyword>
<keyword evidence="3 4" id="KW-0408">Iron</keyword>
<keyword evidence="1 4" id="KW-0349">Heme</keyword>
<keyword evidence="5" id="KW-0812">Transmembrane</keyword>
<dbReference type="GO" id="GO:0020037">
    <property type="term" value="F:heme binding"/>
    <property type="evidence" value="ECO:0007669"/>
    <property type="project" value="InterPro"/>
</dbReference>
<keyword evidence="5" id="KW-0472">Membrane</keyword>
<name>A0A5K1IC88_9GAMM</name>
<reference evidence="7 8" key="1">
    <citation type="submission" date="2019-09" db="EMBL/GenBank/DDBJ databases">
        <authorList>
            <person name="Criscuolo A."/>
        </authorList>
    </citation>
    <scope>NUCLEOTIDE SEQUENCE [LARGE SCALE GENOMIC DNA]</scope>
    <source>
        <strain evidence="8">3(2)</strain>
    </source>
</reference>
<dbReference type="InterPro" id="IPR009056">
    <property type="entry name" value="Cyt_c-like_dom"/>
</dbReference>
<proteinExistence type="predicted"/>
<dbReference type="RefSeq" id="WP_151444868.1">
    <property type="nucleotide sequence ID" value="NZ_CABVOU010000044.1"/>
</dbReference>
<evidence type="ECO:0000256" key="4">
    <source>
        <dbReference type="PROSITE-ProRule" id="PRU00433"/>
    </source>
</evidence>
<feature type="transmembrane region" description="Helical" evidence="5">
    <location>
        <begin position="25"/>
        <end position="48"/>
    </location>
</feature>
<dbReference type="GO" id="GO:0004130">
    <property type="term" value="F:cytochrome-c peroxidase activity"/>
    <property type="evidence" value="ECO:0007669"/>
    <property type="project" value="TreeGrafter"/>
</dbReference>
<evidence type="ECO:0000256" key="5">
    <source>
        <dbReference type="SAM" id="Phobius"/>
    </source>
</evidence>
<keyword evidence="5" id="KW-1133">Transmembrane helix</keyword>
<dbReference type="PANTHER" id="PTHR30600:SF9">
    <property type="entry name" value="BLR7738 PROTEIN"/>
    <property type="match status" value="1"/>
</dbReference>
<dbReference type="AlphaFoldDB" id="A0A5K1IC88"/>
<keyword evidence="8" id="KW-1185">Reference proteome</keyword>
<gene>
    <name evidence="7" type="ORF">HALO32_03175</name>
</gene>
<dbReference type="Proteomes" id="UP000326725">
    <property type="component" value="Unassembled WGS sequence"/>
</dbReference>
<accession>A0A5K1IC88</accession>
<evidence type="ECO:0000313" key="8">
    <source>
        <dbReference type="Proteomes" id="UP000326725"/>
    </source>
</evidence>
<evidence type="ECO:0000256" key="2">
    <source>
        <dbReference type="ARBA" id="ARBA00022723"/>
    </source>
</evidence>
<dbReference type="EMBL" id="CABVOU010000044">
    <property type="protein sequence ID" value="VVZ97059.1"/>
    <property type="molecule type" value="Genomic_DNA"/>
</dbReference>
<protein>
    <submittedName>
        <fullName evidence="7">Cytochrome c</fullName>
    </submittedName>
</protein>
<evidence type="ECO:0000256" key="1">
    <source>
        <dbReference type="ARBA" id="ARBA00022617"/>
    </source>
</evidence>